<dbReference type="InterPro" id="IPR003736">
    <property type="entry name" value="PAAI_dom"/>
</dbReference>
<gene>
    <name evidence="3" type="ORF">M6D93_00860</name>
</gene>
<evidence type="ECO:0000313" key="3">
    <source>
        <dbReference type="EMBL" id="UQX88567.1"/>
    </source>
</evidence>
<protein>
    <submittedName>
        <fullName evidence="3">PaaI family thioesterase</fullName>
    </submittedName>
</protein>
<dbReference type="EMBL" id="CP097332">
    <property type="protein sequence ID" value="UQX88567.1"/>
    <property type="molecule type" value="Genomic_DNA"/>
</dbReference>
<feature type="domain" description="Thioesterase" evidence="2">
    <location>
        <begin position="45"/>
        <end position="120"/>
    </location>
</feature>
<dbReference type="InterPro" id="IPR006683">
    <property type="entry name" value="Thioestr_dom"/>
</dbReference>
<reference evidence="3" key="2">
    <citation type="submission" date="2022-05" db="EMBL/GenBank/DDBJ databases">
        <authorList>
            <person name="Kim J.-S."/>
            <person name="Lee K."/>
            <person name="Suh M."/>
            <person name="Eom M."/>
            <person name="Kim J.-S."/>
            <person name="Kim D.-S."/>
            <person name="Ko S.-H."/>
            <person name="Shin Y."/>
            <person name="Lee J.-S."/>
        </authorList>
    </citation>
    <scope>NUCLEOTIDE SEQUENCE</scope>
    <source>
        <strain evidence="3">N237</strain>
    </source>
</reference>
<name>A0ABY4QZD0_9ACTN</name>
<sequence length="135" mass="13534">MQLSNDQILALVPFTAFVGVIYTELTPERVVAALAVTPERTTIGGGLHGGALMTLADSAAAALATLNLPQGAAGTVTIDSATHFLGAARSGTVTAAARLLHSGRTTIVAEVDLTDDAGRLIGRTTQVQAVLAGAG</sequence>
<proteinExistence type="predicted"/>
<evidence type="ECO:0000313" key="4">
    <source>
        <dbReference type="Proteomes" id="UP001056336"/>
    </source>
</evidence>
<organism evidence="3 4">
    <name type="scientific">Jatrophihabitans telluris</name>
    <dbReference type="NCBI Taxonomy" id="2038343"/>
    <lineage>
        <taxon>Bacteria</taxon>
        <taxon>Bacillati</taxon>
        <taxon>Actinomycetota</taxon>
        <taxon>Actinomycetes</taxon>
        <taxon>Jatrophihabitantales</taxon>
        <taxon>Jatrophihabitantaceae</taxon>
        <taxon>Jatrophihabitans</taxon>
    </lineage>
</organism>
<dbReference type="RefSeq" id="WP_249772192.1">
    <property type="nucleotide sequence ID" value="NZ_CP097332.1"/>
</dbReference>
<accession>A0ABY4QZD0</accession>
<dbReference type="NCBIfam" id="TIGR00369">
    <property type="entry name" value="unchar_dom_1"/>
    <property type="match status" value="1"/>
</dbReference>
<keyword evidence="1" id="KW-0378">Hydrolase</keyword>
<dbReference type="CDD" id="cd03443">
    <property type="entry name" value="PaaI_thioesterase"/>
    <property type="match status" value="1"/>
</dbReference>
<dbReference type="Proteomes" id="UP001056336">
    <property type="component" value="Chromosome"/>
</dbReference>
<dbReference type="Gene3D" id="3.10.129.10">
    <property type="entry name" value="Hotdog Thioesterase"/>
    <property type="match status" value="1"/>
</dbReference>
<dbReference type="Pfam" id="PF03061">
    <property type="entry name" value="4HBT"/>
    <property type="match status" value="1"/>
</dbReference>
<evidence type="ECO:0000259" key="2">
    <source>
        <dbReference type="Pfam" id="PF03061"/>
    </source>
</evidence>
<reference evidence="3" key="1">
    <citation type="journal article" date="2018" name="Int. J. Syst. Evol. Microbiol.">
        <title>Jatrophihabitans telluris sp. nov., isolated from sediment soil of lava forest wetlands and the emended description of the genus Jatrophihabitans.</title>
        <authorList>
            <person name="Lee K.C."/>
            <person name="Suh M.K."/>
            <person name="Eom M.K."/>
            <person name="Kim K.K."/>
            <person name="Kim J.S."/>
            <person name="Kim D.S."/>
            <person name="Ko S.H."/>
            <person name="Shin Y.K."/>
            <person name="Lee J.S."/>
        </authorList>
    </citation>
    <scope>NUCLEOTIDE SEQUENCE</scope>
    <source>
        <strain evidence="3">N237</strain>
    </source>
</reference>
<evidence type="ECO:0000256" key="1">
    <source>
        <dbReference type="ARBA" id="ARBA00022801"/>
    </source>
</evidence>
<dbReference type="InterPro" id="IPR029069">
    <property type="entry name" value="HotDog_dom_sf"/>
</dbReference>
<dbReference type="SUPFAM" id="SSF54637">
    <property type="entry name" value="Thioesterase/thiol ester dehydrase-isomerase"/>
    <property type="match status" value="1"/>
</dbReference>
<dbReference type="PANTHER" id="PTHR43240:SF8">
    <property type="entry name" value="PHENYLACETIC ACID DEGRADATION-RELATED PROTEIN"/>
    <property type="match status" value="1"/>
</dbReference>
<keyword evidence="4" id="KW-1185">Reference proteome</keyword>
<dbReference type="PANTHER" id="PTHR43240">
    <property type="entry name" value="1,4-DIHYDROXY-2-NAPHTHOYL-COA THIOESTERASE 1"/>
    <property type="match status" value="1"/>
</dbReference>